<dbReference type="OrthoDB" id="66144at2759"/>
<dbReference type="PANTHER" id="PTHR43464">
    <property type="entry name" value="METHYLTRANSFERASE"/>
    <property type="match status" value="1"/>
</dbReference>
<sequence length="311" mass="33638">MTQPTSVDKTFDTSLVDLNPSFSTTESDPSNIGTANPNMKTPILQQAPLAQEQTQDAPKQSQPKQVQHIPTQDAYDQWASVYDTDGNMLQSIDDAELTTLLPAFLAQVPSTSPTAALSLLDLGCGTGRNTTRLIAHPWPATHRIAITGLDFSAAMLDIARQKLNPLLADNRNTTLDLKHCDPFADLPPIKPVNALISTLVLEHVALEPFFQTAHTLLLPGGLALITNMHADMGAVSQAGFVNEQGVKVRGTSFAHTVQETVDEARKCGFEVLSVREREVGRGDVESGVVGNRGNKWIGVRVWFGVVLRRGA</sequence>
<dbReference type="GO" id="GO:0010420">
    <property type="term" value="F:polyprenyldihydroxybenzoate methyltransferase activity"/>
    <property type="evidence" value="ECO:0007669"/>
    <property type="project" value="TreeGrafter"/>
</dbReference>
<organism evidence="3 4">
    <name type="scientific">Dothidotthia symphoricarpi CBS 119687</name>
    <dbReference type="NCBI Taxonomy" id="1392245"/>
    <lineage>
        <taxon>Eukaryota</taxon>
        <taxon>Fungi</taxon>
        <taxon>Dikarya</taxon>
        <taxon>Ascomycota</taxon>
        <taxon>Pezizomycotina</taxon>
        <taxon>Dothideomycetes</taxon>
        <taxon>Pleosporomycetidae</taxon>
        <taxon>Pleosporales</taxon>
        <taxon>Dothidotthiaceae</taxon>
        <taxon>Dothidotthia</taxon>
    </lineage>
</organism>
<dbReference type="PANTHER" id="PTHR43464:SF52">
    <property type="entry name" value="PUTATIVE-RELATED"/>
    <property type="match status" value="1"/>
</dbReference>
<dbReference type="InterPro" id="IPR013217">
    <property type="entry name" value="Methyltransf_12"/>
</dbReference>
<dbReference type="RefSeq" id="XP_033521006.1">
    <property type="nucleotide sequence ID" value="XM_033669779.1"/>
</dbReference>
<feature type="compositionally biased region" description="Polar residues" evidence="1">
    <location>
        <begin position="51"/>
        <end position="68"/>
    </location>
</feature>
<dbReference type="Pfam" id="PF08242">
    <property type="entry name" value="Methyltransf_12"/>
    <property type="match status" value="1"/>
</dbReference>
<protein>
    <submittedName>
        <fullName evidence="3">S-adenosyl-L-methionine-dependent methyltransferase</fullName>
    </submittedName>
</protein>
<dbReference type="CDD" id="cd02440">
    <property type="entry name" value="AdoMet_MTases"/>
    <property type="match status" value="1"/>
</dbReference>
<dbReference type="Proteomes" id="UP000799771">
    <property type="component" value="Unassembled WGS sequence"/>
</dbReference>
<keyword evidence="4" id="KW-1185">Reference proteome</keyword>
<dbReference type="GO" id="GO:0032259">
    <property type="term" value="P:methylation"/>
    <property type="evidence" value="ECO:0007669"/>
    <property type="project" value="UniProtKB-KW"/>
</dbReference>
<feature type="domain" description="Methyltransferase type 12" evidence="2">
    <location>
        <begin position="120"/>
        <end position="222"/>
    </location>
</feature>
<dbReference type="GeneID" id="54410211"/>
<evidence type="ECO:0000259" key="2">
    <source>
        <dbReference type="Pfam" id="PF08242"/>
    </source>
</evidence>
<evidence type="ECO:0000256" key="1">
    <source>
        <dbReference type="SAM" id="MobiDB-lite"/>
    </source>
</evidence>
<feature type="compositionally biased region" description="Polar residues" evidence="1">
    <location>
        <begin position="20"/>
        <end position="39"/>
    </location>
</feature>
<evidence type="ECO:0000313" key="4">
    <source>
        <dbReference type="Proteomes" id="UP000799771"/>
    </source>
</evidence>
<feature type="region of interest" description="Disordered" evidence="1">
    <location>
        <begin position="49"/>
        <end position="68"/>
    </location>
</feature>
<dbReference type="EMBL" id="ML977513">
    <property type="protein sequence ID" value="KAF2126614.1"/>
    <property type="molecule type" value="Genomic_DNA"/>
</dbReference>
<evidence type="ECO:0000313" key="3">
    <source>
        <dbReference type="EMBL" id="KAF2126614.1"/>
    </source>
</evidence>
<keyword evidence="3" id="KW-0808">Transferase</keyword>
<dbReference type="Gene3D" id="3.40.50.150">
    <property type="entry name" value="Vaccinia Virus protein VP39"/>
    <property type="match status" value="1"/>
</dbReference>
<reference evidence="3" key="1">
    <citation type="journal article" date="2020" name="Stud. Mycol.">
        <title>101 Dothideomycetes genomes: a test case for predicting lifestyles and emergence of pathogens.</title>
        <authorList>
            <person name="Haridas S."/>
            <person name="Albert R."/>
            <person name="Binder M."/>
            <person name="Bloem J."/>
            <person name="Labutti K."/>
            <person name="Salamov A."/>
            <person name="Andreopoulos B."/>
            <person name="Baker S."/>
            <person name="Barry K."/>
            <person name="Bills G."/>
            <person name="Bluhm B."/>
            <person name="Cannon C."/>
            <person name="Castanera R."/>
            <person name="Culley D."/>
            <person name="Daum C."/>
            <person name="Ezra D."/>
            <person name="Gonzalez J."/>
            <person name="Henrissat B."/>
            <person name="Kuo A."/>
            <person name="Liang C."/>
            <person name="Lipzen A."/>
            <person name="Lutzoni F."/>
            <person name="Magnuson J."/>
            <person name="Mondo S."/>
            <person name="Nolan M."/>
            <person name="Ohm R."/>
            <person name="Pangilinan J."/>
            <person name="Park H.-J."/>
            <person name="Ramirez L."/>
            <person name="Alfaro M."/>
            <person name="Sun H."/>
            <person name="Tritt A."/>
            <person name="Yoshinaga Y."/>
            <person name="Zwiers L.-H."/>
            <person name="Turgeon B."/>
            <person name="Goodwin S."/>
            <person name="Spatafora J."/>
            <person name="Crous P."/>
            <person name="Grigoriev I."/>
        </authorList>
    </citation>
    <scope>NUCLEOTIDE SEQUENCE</scope>
    <source>
        <strain evidence="3">CBS 119687</strain>
    </source>
</reference>
<dbReference type="InterPro" id="IPR029063">
    <property type="entry name" value="SAM-dependent_MTases_sf"/>
</dbReference>
<name>A0A6A6A6B8_9PLEO</name>
<keyword evidence="3" id="KW-0489">Methyltransferase</keyword>
<dbReference type="AlphaFoldDB" id="A0A6A6A6B8"/>
<proteinExistence type="predicted"/>
<accession>A0A6A6A6B8</accession>
<gene>
    <name evidence="3" type="ORF">P153DRAFT_378165</name>
</gene>
<dbReference type="SUPFAM" id="SSF53335">
    <property type="entry name" value="S-adenosyl-L-methionine-dependent methyltransferases"/>
    <property type="match status" value="1"/>
</dbReference>
<feature type="region of interest" description="Disordered" evidence="1">
    <location>
        <begin position="1"/>
        <end position="43"/>
    </location>
</feature>